<keyword evidence="5" id="KW-0808">Transferase</keyword>
<dbReference type="SUPFAM" id="SSF53613">
    <property type="entry name" value="Ribokinase-like"/>
    <property type="match status" value="1"/>
</dbReference>
<comment type="pathway">
    <text evidence="3">Cofactor biosynthesis; thiamine diphosphate biosynthesis; 4-methyl-5-(2-phosphoethyl)-thiazole from 5-(2-hydroxyethyl)-4-methylthiazole: step 1/1.</text>
</comment>
<evidence type="ECO:0000256" key="8">
    <source>
        <dbReference type="ARBA" id="ARBA00022777"/>
    </source>
</evidence>
<dbReference type="PRINTS" id="PR01099">
    <property type="entry name" value="HYETHTZKNASE"/>
</dbReference>
<name>W4VK22_9BACI</name>
<dbReference type="EMBL" id="BAVS01000013">
    <property type="protein sequence ID" value="GAE93486.1"/>
    <property type="molecule type" value="Genomic_DNA"/>
</dbReference>
<keyword evidence="9" id="KW-0067">ATP-binding</keyword>
<proteinExistence type="predicted"/>
<evidence type="ECO:0000256" key="11">
    <source>
        <dbReference type="ARBA" id="ARBA00022977"/>
    </source>
</evidence>
<evidence type="ECO:0000256" key="5">
    <source>
        <dbReference type="ARBA" id="ARBA00022679"/>
    </source>
</evidence>
<evidence type="ECO:0000256" key="1">
    <source>
        <dbReference type="ARBA" id="ARBA00001771"/>
    </source>
</evidence>
<gene>
    <name evidence="12" type="ORF">JCM21714_2571</name>
</gene>
<dbReference type="GO" id="GO:0009228">
    <property type="term" value="P:thiamine biosynthetic process"/>
    <property type="evidence" value="ECO:0007669"/>
    <property type="project" value="UniProtKB-KW"/>
</dbReference>
<accession>W4VK22</accession>
<evidence type="ECO:0000256" key="2">
    <source>
        <dbReference type="ARBA" id="ARBA00001946"/>
    </source>
</evidence>
<dbReference type="Gene3D" id="3.40.1190.20">
    <property type="match status" value="1"/>
</dbReference>
<keyword evidence="11" id="KW-0784">Thiamine biosynthesis</keyword>
<evidence type="ECO:0000256" key="3">
    <source>
        <dbReference type="ARBA" id="ARBA00004868"/>
    </source>
</evidence>
<dbReference type="AlphaFoldDB" id="W4VK22"/>
<comment type="cofactor">
    <cofactor evidence="2">
        <name>Mg(2+)</name>
        <dbReference type="ChEBI" id="CHEBI:18420"/>
    </cofactor>
</comment>
<dbReference type="GO" id="GO:0005524">
    <property type="term" value="F:ATP binding"/>
    <property type="evidence" value="ECO:0007669"/>
    <property type="project" value="UniProtKB-KW"/>
</dbReference>
<protein>
    <recommendedName>
        <fullName evidence="4">hydroxyethylthiazole kinase</fullName>
        <ecNumber evidence="4">2.7.1.50</ecNumber>
    </recommendedName>
</protein>
<dbReference type="Pfam" id="PF02110">
    <property type="entry name" value="HK"/>
    <property type="match status" value="1"/>
</dbReference>
<sequence length="58" mass="6442">MSHLIEKVRQSQPLIHNITNQVVMNFTANGLYAVGASPVMAHAQEEVEEMASIADAWY</sequence>
<comment type="catalytic activity">
    <reaction evidence="1">
        <text>5-(2-hydroxyethyl)-4-methylthiazole + ATP = 4-methyl-5-(2-phosphooxyethyl)-thiazole + ADP + H(+)</text>
        <dbReference type="Rhea" id="RHEA:24212"/>
        <dbReference type="ChEBI" id="CHEBI:15378"/>
        <dbReference type="ChEBI" id="CHEBI:17957"/>
        <dbReference type="ChEBI" id="CHEBI:30616"/>
        <dbReference type="ChEBI" id="CHEBI:58296"/>
        <dbReference type="ChEBI" id="CHEBI:456216"/>
        <dbReference type="EC" id="2.7.1.50"/>
    </reaction>
</comment>
<dbReference type="GO" id="GO:0004417">
    <property type="term" value="F:hydroxyethylthiazole kinase activity"/>
    <property type="evidence" value="ECO:0007669"/>
    <property type="project" value="UniProtKB-EC"/>
</dbReference>
<comment type="caution">
    <text evidence="12">The sequence shown here is derived from an EMBL/GenBank/DDBJ whole genome shotgun (WGS) entry which is preliminary data.</text>
</comment>
<dbReference type="GO" id="GO:0000287">
    <property type="term" value="F:magnesium ion binding"/>
    <property type="evidence" value="ECO:0007669"/>
    <property type="project" value="InterPro"/>
</dbReference>
<evidence type="ECO:0000313" key="13">
    <source>
        <dbReference type="Proteomes" id="UP000019102"/>
    </source>
</evidence>
<keyword evidence="6" id="KW-0479">Metal-binding</keyword>
<keyword evidence="8 12" id="KW-0418">Kinase</keyword>
<dbReference type="EC" id="2.7.1.50" evidence="4"/>
<dbReference type="Proteomes" id="UP000019102">
    <property type="component" value="Unassembled WGS sequence"/>
</dbReference>
<keyword evidence="7" id="KW-0547">Nucleotide-binding</keyword>
<organism evidence="12 13">
    <name type="scientific">Gracilibacillus boraciitolerans JCM 21714</name>
    <dbReference type="NCBI Taxonomy" id="1298598"/>
    <lineage>
        <taxon>Bacteria</taxon>
        <taxon>Bacillati</taxon>
        <taxon>Bacillota</taxon>
        <taxon>Bacilli</taxon>
        <taxon>Bacillales</taxon>
        <taxon>Bacillaceae</taxon>
        <taxon>Gracilibacillus</taxon>
    </lineage>
</organism>
<keyword evidence="10" id="KW-0460">Magnesium</keyword>
<evidence type="ECO:0000256" key="6">
    <source>
        <dbReference type="ARBA" id="ARBA00022723"/>
    </source>
</evidence>
<dbReference type="STRING" id="1298598.JCM21714_2571"/>
<evidence type="ECO:0000256" key="10">
    <source>
        <dbReference type="ARBA" id="ARBA00022842"/>
    </source>
</evidence>
<keyword evidence="13" id="KW-1185">Reference proteome</keyword>
<dbReference type="UniPathway" id="UPA00060">
    <property type="reaction ID" value="UER00139"/>
</dbReference>
<dbReference type="GO" id="GO:0009229">
    <property type="term" value="P:thiamine diphosphate biosynthetic process"/>
    <property type="evidence" value="ECO:0007669"/>
    <property type="project" value="UniProtKB-UniPathway"/>
</dbReference>
<dbReference type="eggNOG" id="COG2145">
    <property type="taxonomic scope" value="Bacteria"/>
</dbReference>
<evidence type="ECO:0000256" key="9">
    <source>
        <dbReference type="ARBA" id="ARBA00022840"/>
    </source>
</evidence>
<dbReference type="InterPro" id="IPR000417">
    <property type="entry name" value="Hyethyz_kinase"/>
</dbReference>
<evidence type="ECO:0000256" key="4">
    <source>
        <dbReference type="ARBA" id="ARBA00012129"/>
    </source>
</evidence>
<evidence type="ECO:0000313" key="12">
    <source>
        <dbReference type="EMBL" id="GAE93486.1"/>
    </source>
</evidence>
<evidence type="ECO:0000256" key="7">
    <source>
        <dbReference type="ARBA" id="ARBA00022741"/>
    </source>
</evidence>
<reference evidence="12 13" key="1">
    <citation type="journal article" date="2014" name="Genome Announc.">
        <title>Draft Genome Sequence of the Boron-Tolerant and Moderately Halotolerant Bacterium Gracilibacillus boraciitolerans JCM 21714T.</title>
        <authorList>
            <person name="Ahmed I."/>
            <person name="Oshima K."/>
            <person name="Suda W."/>
            <person name="Kitamura K."/>
            <person name="Iida T."/>
            <person name="Ohmori Y."/>
            <person name="Fujiwara T."/>
            <person name="Hattori M."/>
            <person name="Ohkuma M."/>
        </authorList>
    </citation>
    <scope>NUCLEOTIDE SEQUENCE [LARGE SCALE GENOMIC DNA]</scope>
    <source>
        <strain evidence="12 13">JCM 21714</strain>
    </source>
</reference>
<dbReference type="InterPro" id="IPR029056">
    <property type="entry name" value="Ribokinase-like"/>
</dbReference>